<sequence>MQFIVTGYDGTDDKALDRRMAARQAHLAMAKEMHESGHWLYAAAILDQGGKMTGSMIVCEFESRQALDKEWLDKEPYVLGKVWEKIEITGAKVAPFWDK</sequence>
<dbReference type="eggNOG" id="COG2350">
    <property type="taxonomic scope" value="Bacteria"/>
</dbReference>
<keyword evidence="4" id="KW-1185">Reference proteome</keyword>
<accession>C0QH69</accession>
<comment type="similarity">
    <text evidence="1">Belongs to the YciI family.</text>
</comment>
<dbReference type="InterPro" id="IPR005545">
    <property type="entry name" value="YCII"/>
</dbReference>
<proteinExistence type="inferred from homology"/>
<dbReference type="PANTHER" id="PTHR33606">
    <property type="entry name" value="PROTEIN YCII"/>
    <property type="match status" value="1"/>
</dbReference>
<dbReference type="Proteomes" id="UP000000442">
    <property type="component" value="Chromosome"/>
</dbReference>
<reference evidence="3 4" key="1">
    <citation type="journal article" date="2009" name="Environ. Microbiol.">
        <title>Genome sequence of Desulfobacterium autotrophicum HRM2, a marine sulfate reducer oxidizing organic carbon completely to carbon dioxide.</title>
        <authorList>
            <person name="Strittmatter A.W."/>
            <person name="Liesegang H."/>
            <person name="Rabus R."/>
            <person name="Decker I."/>
            <person name="Amann J."/>
            <person name="Andres S."/>
            <person name="Henne A."/>
            <person name="Fricke W.F."/>
            <person name="Martinez-Arias R."/>
            <person name="Bartels D."/>
            <person name="Goesmann A."/>
            <person name="Krause L."/>
            <person name="Puehler A."/>
            <person name="Klenk H.P."/>
            <person name="Richter M."/>
            <person name="Schuler M."/>
            <person name="Gloeckner F.O."/>
            <person name="Meyerdierks A."/>
            <person name="Gottschalk G."/>
            <person name="Amann R."/>
        </authorList>
    </citation>
    <scope>NUCLEOTIDE SEQUENCE [LARGE SCALE GENOMIC DNA]</scope>
    <source>
        <strain evidence="4">ATCC 43914 / DSM 3382 / HRM2</strain>
    </source>
</reference>
<dbReference type="Gene3D" id="3.30.70.1060">
    <property type="entry name" value="Dimeric alpha+beta barrel"/>
    <property type="match status" value="1"/>
</dbReference>
<evidence type="ECO:0000313" key="4">
    <source>
        <dbReference type="Proteomes" id="UP000000442"/>
    </source>
</evidence>
<dbReference type="STRING" id="177437.HRM2_46720"/>
<dbReference type="EMBL" id="CP001087">
    <property type="protein sequence ID" value="ACN17728.1"/>
    <property type="molecule type" value="Genomic_DNA"/>
</dbReference>
<dbReference type="InterPro" id="IPR051807">
    <property type="entry name" value="Sec-metab_biosynth-assoc"/>
</dbReference>
<dbReference type="Pfam" id="PF03795">
    <property type="entry name" value="YCII"/>
    <property type="match status" value="1"/>
</dbReference>
<organism evidence="3 4">
    <name type="scientific">Desulforapulum autotrophicum (strain ATCC 43914 / DSM 3382 / VKM B-1955 / HRM2)</name>
    <name type="common">Desulfobacterium autotrophicum</name>
    <dbReference type="NCBI Taxonomy" id="177437"/>
    <lineage>
        <taxon>Bacteria</taxon>
        <taxon>Pseudomonadati</taxon>
        <taxon>Thermodesulfobacteriota</taxon>
        <taxon>Desulfobacteria</taxon>
        <taxon>Desulfobacterales</taxon>
        <taxon>Desulfobacteraceae</taxon>
        <taxon>Desulforapulum</taxon>
    </lineage>
</organism>
<dbReference type="PANTHER" id="PTHR33606:SF3">
    <property type="entry name" value="PROTEIN YCII"/>
    <property type="match status" value="1"/>
</dbReference>
<evidence type="ECO:0000256" key="1">
    <source>
        <dbReference type="ARBA" id="ARBA00007689"/>
    </source>
</evidence>
<dbReference type="HOGENOM" id="CLU_110355_3_2_7"/>
<dbReference type="SUPFAM" id="SSF54909">
    <property type="entry name" value="Dimeric alpha+beta barrel"/>
    <property type="match status" value="1"/>
</dbReference>
<evidence type="ECO:0000259" key="2">
    <source>
        <dbReference type="Pfam" id="PF03795"/>
    </source>
</evidence>
<dbReference type="RefSeq" id="WP_015906438.1">
    <property type="nucleotide sequence ID" value="NC_012108.1"/>
</dbReference>
<gene>
    <name evidence="3" type="ordered locus">HRM2_46720</name>
</gene>
<dbReference type="OrthoDB" id="2293521at2"/>
<protein>
    <recommendedName>
        <fullName evidence="2">YCII-related domain-containing protein</fullName>
    </recommendedName>
</protein>
<dbReference type="InterPro" id="IPR011008">
    <property type="entry name" value="Dimeric_a/b-barrel"/>
</dbReference>
<evidence type="ECO:0000313" key="3">
    <source>
        <dbReference type="EMBL" id="ACN17728.1"/>
    </source>
</evidence>
<name>C0QH69_DESAH</name>
<dbReference type="AlphaFoldDB" id="C0QH69"/>
<dbReference type="KEGG" id="dat:HRM2_46720"/>
<feature type="domain" description="YCII-related" evidence="2">
    <location>
        <begin position="1"/>
        <end position="89"/>
    </location>
</feature>